<dbReference type="GO" id="GO:0016567">
    <property type="term" value="P:protein ubiquitination"/>
    <property type="evidence" value="ECO:0007669"/>
    <property type="project" value="InterPro"/>
</dbReference>
<reference evidence="9" key="1">
    <citation type="submission" date="2025-08" db="UniProtKB">
        <authorList>
            <consortium name="Ensembl"/>
        </authorList>
    </citation>
    <scope>IDENTIFICATION</scope>
</reference>
<feature type="domain" description="B30.2/SPRY" evidence="8">
    <location>
        <begin position="266"/>
        <end position="453"/>
    </location>
</feature>
<dbReference type="PRINTS" id="PR01407">
    <property type="entry name" value="BUTYPHLNCDUF"/>
</dbReference>
<feature type="domain" description="RING-type" evidence="6">
    <location>
        <begin position="11"/>
        <end position="51"/>
    </location>
</feature>
<dbReference type="PROSITE" id="PS00518">
    <property type="entry name" value="ZF_RING_1"/>
    <property type="match status" value="1"/>
</dbReference>
<evidence type="ECO:0000256" key="2">
    <source>
        <dbReference type="ARBA" id="ARBA00022771"/>
    </source>
</evidence>
<evidence type="ECO:0000259" key="7">
    <source>
        <dbReference type="PROSITE" id="PS50119"/>
    </source>
</evidence>
<keyword evidence="3" id="KW-0862">Zinc</keyword>
<dbReference type="InterPro" id="IPR013320">
    <property type="entry name" value="ConA-like_dom_sf"/>
</dbReference>
<dbReference type="InterPro" id="IPR003879">
    <property type="entry name" value="Butyrophylin_SPRY"/>
</dbReference>
<dbReference type="PROSITE" id="PS50089">
    <property type="entry name" value="ZF_RING_2"/>
    <property type="match status" value="1"/>
</dbReference>
<dbReference type="Gene3D" id="3.30.40.10">
    <property type="entry name" value="Zinc/RING finger domain, C3HC4 (zinc finger)"/>
    <property type="match status" value="1"/>
</dbReference>
<dbReference type="InterPro" id="IPR013083">
    <property type="entry name" value="Znf_RING/FYVE/PHD"/>
</dbReference>
<dbReference type="PROSITE" id="PS50188">
    <property type="entry name" value="B302_SPRY"/>
    <property type="match status" value="1"/>
</dbReference>
<dbReference type="SUPFAM" id="SSF57845">
    <property type="entry name" value="B-box zinc-binding domain"/>
    <property type="match status" value="1"/>
</dbReference>
<dbReference type="Pfam" id="PF00643">
    <property type="entry name" value="zf-B_box"/>
    <property type="match status" value="1"/>
</dbReference>
<evidence type="ECO:0000259" key="6">
    <source>
        <dbReference type="PROSITE" id="PS50089"/>
    </source>
</evidence>
<organism evidence="9 10">
    <name type="scientific">Hippocampus comes</name>
    <name type="common">Tiger tail seahorse</name>
    <dbReference type="NCBI Taxonomy" id="109280"/>
    <lineage>
        <taxon>Eukaryota</taxon>
        <taxon>Metazoa</taxon>
        <taxon>Chordata</taxon>
        <taxon>Craniata</taxon>
        <taxon>Vertebrata</taxon>
        <taxon>Euteleostomi</taxon>
        <taxon>Actinopterygii</taxon>
        <taxon>Neopterygii</taxon>
        <taxon>Teleostei</taxon>
        <taxon>Neoteleostei</taxon>
        <taxon>Acanthomorphata</taxon>
        <taxon>Syngnathiaria</taxon>
        <taxon>Syngnathiformes</taxon>
        <taxon>Syngnathoidei</taxon>
        <taxon>Syngnathidae</taxon>
        <taxon>Hippocampus</taxon>
    </lineage>
</organism>
<proteinExistence type="predicted"/>
<keyword evidence="10" id="KW-1185">Reference proteome</keyword>
<dbReference type="Pfam" id="PF15227">
    <property type="entry name" value="zf-C3HC4_4"/>
    <property type="match status" value="1"/>
</dbReference>
<dbReference type="SUPFAM" id="SSF49899">
    <property type="entry name" value="Concanavalin A-like lectins/glucanases"/>
    <property type="match status" value="1"/>
</dbReference>
<keyword evidence="1" id="KW-0479">Metal-binding</keyword>
<accession>A0A3Q2YRW5</accession>
<dbReference type="OMA" id="TSRWHIS"/>
<dbReference type="InterPro" id="IPR001841">
    <property type="entry name" value="Znf_RING"/>
</dbReference>
<reference evidence="9" key="2">
    <citation type="submission" date="2025-09" db="UniProtKB">
        <authorList>
            <consortium name="Ensembl"/>
        </authorList>
    </citation>
    <scope>IDENTIFICATION</scope>
</reference>
<evidence type="ECO:0000259" key="8">
    <source>
        <dbReference type="PROSITE" id="PS50188"/>
    </source>
</evidence>
<dbReference type="GO" id="GO:0008270">
    <property type="term" value="F:zinc ion binding"/>
    <property type="evidence" value="ECO:0007669"/>
    <property type="project" value="UniProtKB-KW"/>
</dbReference>
<dbReference type="Ensembl" id="ENSHCOT00000028380.1">
    <property type="protein sequence ID" value="ENSHCOP00000016232.1"/>
    <property type="gene ID" value="ENSHCOG00000019959.1"/>
</dbReference>
<dbReference type="GO" id="GO:0004842">
    <property type="term" value="F:ubiquitin-protein transferase activity"/>
    <property type="evidence" value="ECO:0007669"/>
    <property type="project" value="InterPro"/>
</dbReference>
<dbReference type="SMART" id="SM00184">
    <property type="entry name" value="RING"/>
    <property type="match status" value="1"/>
</dbReference>
<dbReference type="Gene3D" id="2.60.120.920">
    <property type="match status" value="1"/>
</dbReference>
<evidence type="ECO:0000313" key="10">
    <source>
        <dbReference type="Proteomes" id="UP000264820"/>
    </source>
</evidence>
<dbReference type="Proteomes" id="UP000264820">
    <property type="component" value="Unplaced"/>
</dbReference>
<protein>
    <submittedName>
        <fullName evidence="9">Uncharacterized protein</fullName>
    </submittedName>
</protein>
<dbReference type="InterPro" id="IPR050143">
    <property type="entry name" value="TRIM/RBCC"/>
</dbReference>
<dbReference type="InterPro" id="IPR006574">
    <property type="entry name" value="PRY"/>
</dbReference>
<feature type="coiled-coil region" evidence="5">
    <location>
        <begin position="185"/>
        <end position="212"/>
    </location>
</feature>
<dbReference type="InterPro" id="IPR017907">
    <property type="entry name" value="Znf_RING_CS"/>
</dbReference>
<dbReference type="InterPro" id="IPR000315">
    <property type="entry name" value="Znf_B-box"/>
</dbReference>
<dbReference type="GeneTree" id="ENSGT00970000193390"/>
<dbReference type="SUPFAM" id="SSF57850">
    <property type="entry name" value="RING/U-box"/>
    <property type="match status" value="1"/>
</dbReference>
<dbReference type="AlphaFoldDB" id="A0A3Q2YRW5"/>
<evidence type="ECO:0000256" key="3">
    <source>
        <dbReference type="ARBA" id="ARBA00022833"/>
    </source>
</evidence>
<dbReference type="Pfam" id="PF13765">
    <property type="entry name" value="PRY"/>
    <property type="match status" value="1"/>
</dbReference>
<dbReference type="Gene3D" id="3.30.160.60">
    <property type="entry name" value="Classic Zinc Finger"/>
    <property type="match status" value="1"/>
</dbReference>
<dbReference type="SMART" id="SM00504">
    <property type="entry name" value="Ubox"/>
    <property type="match status" value="1"/>
</dbReference>
<dbReference type="InterPro" id="IPR043136">
    <property type="entry name" value="B30.2/SPRY_sf"/>
</dbReference>
<dbReference type="InterPro" id="IPR003613">
    <property type="entry name" value="Ubox_domain"/>
</dbReference>
<sequence>MAGKMADELRCPTCLNIFKDPVMLKCSHSFCRTCVKQWWKNKQVHSCPVCRKKCQASDVFSNLTLKNVCETYTQDLLDSEAICTLHEEKKKLFCLDHQECVCLICRDAQIHAGHKFCSLEDAAQDPREKLQNALQKFKKRQQDFTMVRDNCREQAEYIKVQQNHVESKIKQSFKELRDFLQIEEAAKLVALNEEAQRKSQMMEEKIGVLSKDMAALSGTIQTTEKQLSLNQVSFMNNYQNVMSKIQQLPEKPKMPSGALLDEVKHLGNLKFTVWKQMKEMVSYSPVILDPNTASPQFSLSEDLTSVSLNVKEKRPANPERYQNWNRVLGSALNFGTHVWDVEVGDNTNWVLGVVGGDYYLPHSSFVWGISFCDDKYKTVSLPYHSKNLPVKEKVQRIRVHFDAHTRSVSFSDSLTNTELYTLAVFTAAPIFCSSTSSFHHFAAVNWEFLHRETNKGFLM</sequence>
<evidence type="ECO:0000313" key="9">
    <source>
        <dbReference type="Ensembl" id="ENSHCOP00000016232.1"/>
    </source>
</evidence>
<name>A0A3Q2YRW5_HIPCM</name>
<dbReference type="PANTHER" id="PTHR24103">
    <property type="entry name" value="E3 UBIQUITIN-PROTEIN LIGASE TRIM"/>
    <property type="match status" value="1"/>
</dbReference>
<dbReference type="STRING" id="109280.ENSHCOP00000016232"/>
<feature type="domain" description="B box-type" evidence="7">
    <location>
        <begin position="78"/>
        <end position="119"/>
    </location>
</feature>
<dbReference type="SMART" id="SM00589">
    <property type="entry name" value="PRY"/>
    <property type="match status" value="1"/>
</dbReference>
<evidence type="ECO:0000256" key="4">
    <source>
        <dbReference type="PROSITE-ProRule" id="PRU00024"/>
    </source>
</evidence>
<dbReference type="InterPro" id="IPR001870">
    <property type="entry name" value="B30.2/SPRY"/>
</dbReference>
<evidence type="ECO:0000256" key="5">
    <source>
        <dbReference type="SAM" id="Coils"/>
    </source>
</evidence>
<dbReference type="SMART" id="SM00336">
    <property type="entry name" value="BBOX"/>
    <property type="match status" value="1"/>
</dbReference>
<dbReference type="PROSITE" id="PS50119">
    <property type="entry name" value="ZF_BBOX"/>
    <property type="match status" value="1"/>
</dbReference>
<keyword evidence="2 4" id="KW-0863">Zinc-finger</keyword>
<evidence type="ECO:0000256" key="1">
    <source>
        <dbReference type="ARBA" id="ARBA00022723"/>
    </source>
</evidence>
<keyword evidence="5" id="KW-0175">Coiled coil</keyword>